<evidence type="ECO:0000256" key="6">
    <source>
        <dbReference type="ARBA" id="ARBA00022490"/>
    </source>
</evidence>
<name>A0A8J1T6J7_OWEFU</name>
<dbReference type="Proteomes" id="UP000749559">
    <property type="component" value="Unassembled WGS sequence"/>
</dbReference>
<evidence type="ECO:0000256" key="12">
    <source>
        <dbReference type="ARBA" id="ARBA00032687"/>
    </source>
</evidence>
<dbReference type="GO" id="GO:0005741">
    <property type="term" value="C:mitochondrial outer membrane"/>
    <property type="evidence" value="ECO:0007669"/>
    <property type="project" value="UniProtKB-SubCell"/>
</dbReference>
<accession>A0A8J1T6J7</accession>
<dbReference type="GO" id="GO:0035694">
    <property type="term" value="P:mitochondrial protein catabolic process"/>
    <property type="evidence" value="ECO:0007669"/>
    <property type="project" value="InterPro"/>
</dbReference>
<feature type="domain" description="Mitochondria-eating protein C-terminal" evidence="13">
    <location>
        <begin position="491"/>
        <end position="691"/>
    </location>
</feature>
<dbReference type="GO" id="GO:0008289">
    <property type="term" value="F:lipid binding"/>
    <property type="evidence" value="ECO:0007669"/>
    <property type="project" value="UniProtKB-KW"/>
</dbReference>
<comment type="similarity">
    <text evidence="4">Belongs to the MIEAP family.</text>
</comment>
<evidence type="ECO:0000313" key="14">
    <source>
        <dbReference type="EMBL" id="CAH1784005.1"/>
    </source>
</evidence>
<sequence length="691" mass="77828">MQSLMWKNKHWILAPPVEQNKMQTEEINPDLAIRKVALLFEGKKFEECASLLNKLRPEVVYDIIKHLPNAGFIEAIPQTLSIIEALCLKVYCKDSRFPTKSLPPDKIISKLVEWFARIDDASLPVNLNQDHFMPACRNVVSVLVNVDPRVRNRLHRRSKSFVSSLEGLGNHALVDTSEKKLMNLHDALKIEFEKTVSQYKGALGKLEELRLSNKIPVSSSVNKGPAPSVASHQRMMQMSLIDIQERIFKNKSLLNVIEPAITNQYLTSLLIILEQRIDADKAVLNNYNVLRKEIPSMPHNPIVAPTFQQFSQGYQRMLDLIQDVSPWDDEEGFYSDDTDPDIISISGKNLGAGSVPATSRESLVKLPLTHPPQRSVSNPVNPAHFRGSPKAQRPESDRVIKPPSLKGIPVNGASNGSVPLSAPIPPGTESKEMAELRSEVKTLKAELNKARETINRLQAKEKSLADRLSEQAIKQLEKGTKFEDLNLGENRPTQLIRRYGNLHSGTRVDALDALDSLPDIADYDDLKAKLLFSVVVLSFRSVQATLDEMRQTVRQTLYLPNENSPSSPDPIVKDVEDTISVYLRKTVDRFDFKNNVEEVCSQVYATLYDYPSLKSCFELRDYVEECVKLSWALSVQIPHFVIDYDASMFNPDLHTRFHSSNPESTAIQGFLWPSLREGQDGQCVYKGVVIT</sequence>
<evidence type="ECO:0000256" key="4">
    <source>
        <dbReference type="ARBA" id="ARBA00008233"/>
    </source>
</evidence>
<evidence type="ECO:0000256" key="7">
    <source>
        <dbReference type="ARBA" id="ARBA00022787"/>
    </source>
</evidence>
<dbReference type="GO" id="GO:0035695">
    <property type="term" value="P:mitophagy by internal vacuole formation"/>
    <property type="evidence" value="ECO:0007669"/>
    <property type="project" value="TreeGrafter"/>
</dbReference>
<dbReference type="GO" id="GO:0005759">
    <property type="term" value="C:mitochondrial matrix"/>
    <property type="evidence" value="ECO:0007669"/>
    <property type="project" value="UniProtKB-SubCell"/>
</dbReference>
<keyword evidence="11" id="KW-0472">Membrane</keyword>
<keyword evidence="15" id="KW-1185">Reference proteome</keyword>
<evidence type="ECO:0000256" key="5">
    <source>
        <dbReference type="ARBA" id="ARBA00019863"/>
    </source>
</evidence>
<reference evidence="14" key="1">
    <citation type="submission" date="2022-03" db="EMBL/GenBank/DDBJ databases">
        <authorList>
            <person name="Martin C."/>
        </authorList>
    </citation>
    <scope>NUCLEOTIDE SEQUENCE</scope>
</reference>
<dbReference type="InterPro" id="IPR031981">
    <property type="entry name" value="MIEAP_C"/>
</dbReference>
<comment type="caution">
    <text evidence="14">The sequence shown here is derived from an EMBL/GenBank/DDBJ whole genome shotgun (WGS) entry which is preliminary data.</text>
</comment>
<evidence type="ECO:0000256" key="3">
    <source>
        <dbReference type="ARBA" id="ARBA00004496"/>
    </source>
</evidence>
<keyword evidence="7" id="KW-1000">Mitochondrion outer membrane</keyword>
<proteinExistence type="inferred from homology"/>
<dbReference type="EMBL" id="CAIIXF020000005">
    <property type="protein sequence ID" value="CAH1784005.1"/>
    <property type="molecule type" value="Genomic_DNA"/>
</dbReference>
<evidence type="ECO:0000256" key="2">
    <source>
        <dbReference type="ARBA" id="ARBA00004305"/>
    </source>
</evidence>
<dbReference type="PANTHER" id="PTHR21771:SF1">
    <property type="entry name" value="MITOCHONDRIA-EATING PROTEIN"/>
    <property type="match status" value="1"/>
</dbReference>
<keyword evidence="9" id="KW-0446">Lipid-binding</keyword>
<gene>
    <name evidence="14" type="ORF">OFUS_LOCUS10272</name>
</gene>
<evidence type="ECO:0000259" key="13">
    <source>
        <dbReference type="Pfam" id="PF16026"/>
    </source>
</evidence>
<evidence type="ECO:0000256" key="11">
    <source>
        <dbReference type="ARBA" id="ARBA00023136"/>
    </source>
</evidence>
<comment type="subcellular location">
    <subcellularLocation>
        <location evidence="3">Cytoplasm</location>
    </subcellularLocation>
    <subcellularLocation>
        <location evidence="2">Mitochondrion matrix</location>
    </subcellularLocation>
    <subcellularLocation>
        <location evidence="1">Mitochondrion outer membrane</location>
    </subcellularLocation>
</comment>
<evidence type="ECO:0000313" key="15">
    <source>
        <dbReference type="Proteomes" id="UP000749559"/>
    </source>
</evidence>
<protein>
    <recommendedName>
        <fullName evidence="5">Mitochondria-eating protein</fullName>
    </recommendedName>
    <alternativeName>
        <fullName evidence="12">Spermatogenesis-associated protein 18</fullName>
    </alternativeName>
</protein>
<keyword evidence="10" id="KW-0496">Mitochondrion</keyword>
<evidence type="ECO:0000256" key="9">
    <source>
        <dbReference type="ARBA" id="ARBA00023121"/>
    </source>
</evidence>
<organism evidence="14 15">
    <name type="scientific">Owenia fusiformis</name>
    <name type="common">Polychaete worm</name>
    <dbReference type="NCBI Taxonomy" id="6347"/>
    <lineage>
        <taxon>Eukaryota</taxon>
        <taxon>Metazoa</taxon>
        <taxon>Spiralia</taxon>
        <taxon>Lophotrochozoa</taxon>
        <taxon>Annelida</taxon>
        <taxon>Polychaeta</taxon>
        <taxon>Sedentaria</taxon>
        <taxon>Canalipalpata</taxon>
        <taxon>Sabellida</taxon>
        <taxon>Oweniida</taxon>
        <taxon>Oweniidae</taxon>
        <taxon>Owenia</taxon>
    </lineage>
</organism>
<evidence type="ECO:0000256" key="1">
    <source>
        <dbReference type="ARBA" id="ARBA00004294"/>
    </source>
</evidence>
<evidence type="ECO:0000256" key="8">
    <source>
        <dbReference type="ARBA" id="ARBA00023054"/>
    </source>
</evidence>
<dbReference type="OrthoDB" id="6047381at2759"/>
<dbReference type="InterPro" id="IPR026169">
    <property type="entry name" value="MIEAP"/>
</dbReference>
<dbReference type="Pfam" id="PF16026">
    <property type="entry name" value="MIEAP"/>
    <property type="match status" value="1"/>
</dbReference>
<dbReference type="PANTHER" id="PTHR21771">
    <property type="entry name" value="MITOCHONDRIA-EATING PROTEIN-RELATED"/>
    <property type="match status" value="1"/>
</dbReference>
<keyword evidence="6" id="KW-0963">Cytoplasm</keyword>
<evidence type="ECO:0000256" key="10">
    <source>
        <dbReference type="ARBA" id="ARBA00023128"/>
    </source>
</evidence>
<keyword evidence="8" id="KW-0175">Coiled coil</keyword>
<dbReference type="AlphaFoldDB" id="A0A8J1T6J7"/>